<evidence type="ECO:0000313" key="7">
    <source>
        <dbReference type="EMBL" id="QLG64211.1"/>
    </source>
</evidence>
<evidence type="ECO:0000256" key="1">
    <source>
        <dbReference type="ARBA" id="ARBA00004651"/>
    </source>
</evidence>
<name>A0A7D5LDM7_9EURY</name>
<evidence type="ECO:0000256" key="6">
    <source>
        <dbReference type="SAM" id="Phobius"/>
    </source>
</evidence>
<evidence type="ECO:0000256" key="2">
    <source>
        <dbReference type="ARBA" id="ARBA00022475"/>
    </source>
</evidence>
<keyword evidence="7" id="KW-0614">Plasmid</keyword>
<keyword evidence="2" id="KW-1003">Cell membrane</keyword>
<feature type="transmembrane region" description="Helical" evidence="6">
    <location>
        <begin position="32"/>
        <end position="58"/>
    </location>
</feature>
<feature type="transmembrane region" description="Helical" evidence="6">
    <location>
        <begin position="138"/>
        <end position="164"/>
    </location>
</feature>
<dbReference type="InterPro" id="IPR017039">
    <property type="entry name" value="Virul_fac_BrkB"/>
</dbReference>
<sequence>MCANVEPGVVARSLSAGRAVAALLRNNYAPVVAGNVAFSAFVSIFPLLALAVAVTAVLGGPDLVGRAVEGADPYLTRTAQGVLAESLTNPSGRTGASLLSLGLLLWGALRVFRGLDVAFSLLYGTVHRTGFLGSLRDGFVVLVALTAALAVTAGVSVLVAFVPGDPLGPLTAPGVLVAGLALAFLPLYYVFPDADVTVREVAPGVLVAALGWAGLVQAFQFYASVAGQYEVYGAIGAVLLVLVWLYVAGMLLLTGAAVNVVLGGRLPPRDGSGAG</sequence>
<organism evidence="7 8">
    <name type="scientific">Halorarum salinum</name>
    <dbReference type="NCBI Taxonomy" id="2743089"/>
    <lineage>
        <taxon>Archaea</taxon>
        <taxon>Methanobacteriati</taxon>
        <taxon>Methanobacteriota</taxon>
        <taxon>Stenosarchaea group</taxon>
        <taxon>Halobacteria</taxon>
        <taxon>Halobacteriales</taxon>
        <taxon>Haloferacaceae</taxon>
        <taxon>Halorarum</taxon>
    </lineage>
</organism>
<keyword evidence="8" id="KW-1185">Reference proteome</keyword>
<comment type="subcellular location">
    <subcellularLocation>
        <location evidence="1">Cell membrane</location>
        <topology evidence="1">Multi-pass membrane protein</topology>
    </subcellularLocation>
</comment>
<dbReference type="Proteomes" id="UP000509626">
    <property type="component" value="Plasmid unnamed1"/>
</dbReference>
<feature type="transmembrane region" description="Helical" evidence="6">
    <location>
        <begin position="170"/>
        <end position="191"/>
    </location>
</feature>
<proteinExistence type="predicted"/>
<feature type="transmembrane region" description="Helical" evidence="6">
    <location>
        <begin position="235"/>
        <end position="262"/>
    </location>
</feature>
<evidence type="ECO:0000256" key="5">
    <source>
        <dbReference type="ARBA" id="ARBA00023136"/>
    </source>
</evidence>
<reference evidence="7 8" key="1">
    <citation type="submission" date="2020-06" db="EMBL/GenBank/DDBJ databases">
        <title>NJ-3-1, isolated from saline soil.</title>
        <authorList>
            <person name="Cui H.L."/>
            <person name="Shi X."/>
        </authorList>
    </citation>
    <scope>NUCLEOTIDE SEQUENCE [LARGE SCALE GENOMIC DNA]</scope>
    <source>
        <strain evidence="7 8">NJ-3-1</strain>
        <plasmid evidence="7 8">unnamed1</plasmid>
    </source>
</reference>
<feature type="transmembrane region" description="Helical" evidence="6">
    <location>
        <begin position="203"/>
        <end position="223"/>
    </location>
</feature>
<dbReference type="AlphaFoldDB" id="A0A7D5LDM7"/>
<keyword evidence="3 6" id="KW-0812">Transmembrane</keyword>
<dbReference type="PANTHER" id="PTHR30213:SF0">
    <property type="entry name" value="UPF0761 MEMBRANE PROTEIN YIHY"/>
    <property type="match status" value="1"/>
</dbReference>
<geneLocation type="plasmid" evidence="7 8">
    <name>unnamed1</name>
</geneLocation>
<dbReference type="RefSeq" id="WP_179270794.1">
    <property type="nucleotide sequence ID" value="NZ_CP058580.1"/>
</dbReference>
<dbReference type="KEGG" id="halu:HUG12_20705"/>
<keyword evidence="5 6" id="KW-0472">Membrane</keyword>
<dbReference type="PANTHER" id="PTHR30213">
    <property type="entry name" value="INNER MEMBRANE PROTEIN YHJD"/>
    <property type="match status" value="1"/>
</dbReference>
<protein>
    <submittedName>
        <fullName evidence="7">YihY/virulence factor BrkB family protein</fullName>
    </submittedName>
</protein>
<evidence type="ECO:0000313" key="8">
    <source>
        <dbReference type="Proteomes" id="UP000509626"/>
    </source>
</evidence>
<keyword evidence="4 6" id="KW-1133">Transmembrane helix</keyword>
<dbReference type="Pfam" id="PF03631">
    <property type="entry name" value="Virul_fac_BrkB"/>
    <property type="match status" value="1"/>
</dbReference>
<evidence type="ECO:0000256" key="3">
    <source>
        <dbReference type="ARBA" id="ARBA00022692"/>
    </source>
</evidence>
<accession>A0A7D5LDM7</accession>
<dbReference type="EMBL" id="CP058580">
    <property type="protein sequence ID" value="QLG64211.1"/>
    <property type="molecule type" value="Genomic_DNA"/>
</dbReference>
<dbReference type="PIRSF" id="PIRSF035875">
    <property type="entry name" value="RNase_BN"/>
    <property type="match status" value="1"/>
</dbReference>
<dbReference type="GeneID" id="56039934"/>
<gene>
    <name evidence="7" type="ORF">HUG12_20705</name>
</gene>
<evidence type="ECO:0000256" key="4">
    <source>
        <dbReference type="ARBA" id="ARBA00022989"/>
    </source>
</evidence>
<dbReference type="GO" id="GO:0005886">
    <property type="term" value="C:plasma membrane"/>
    <property type="evidence" value="ECO:0007669"/>
    <property type="project" value="UniProtKB-SubCell"/>
</dbReference>
<dbReference type="OrthoDB" id="204872at2157"/>